<feature type="chain" id="PRO_5045372276" evidence="1">
    <location>
        <begin position="20"/>
        <end position="200"/>
    </location>
</feature>
<organism evidence="2 3">
    <name type="scientific">Mesorhizobium captivum</name>
    <dbReference type="NCBI Taxonomy" id="3072319"/>
    <lineage>
        <taxon>Bacteria</taxon>
        <taxon>Pseudomonadati</taxon>
        <taxon>Pseudomonadota</taxon>
        <taxon>Alphaproteobacteria</taxon>
        <taxon>Hyphomicrobiales</taxon>
        <taxon>Phyllobacteriaceae</taxon>
        <taxon>Mesorhizobium</taxon>
    </lineage>
</organism>
<keyword evidence="3" id="KW-1185">Reference proteome</keyword>
<evidence type="ECO:0000256" key="1">
    <source>
        <dbReference type="SAM" id="SignalP"/>
    </source>
</evidence>
<comment type="caution">
    <text evidence="2">The sequence shown here is derived from an EMBL/GenBank/DDBJ whole genome shotgun (WGS) entry which is preliminary data.</text>
</comment>
<evidence type="ECO:0000313" key="2">
    <source>
        <dbReference type="EMBL" id="MDX8494875.1"/>
    </source>
</evidence>
<accession>A0ABU4Z6H0</accession>
<evidence type="ECO:0000313" key="3">
    <source>
        <dbReference type="Proteomes" id="UP001271249"/>
    </source>
</evidence>
<dbReference type="PIRSF" id="PIRSF010521">
    <property type="entry name" value="DUF922_bac"/>
    <property type="match status" value="1"/>
</dbReference>
<feature type="signal peptide" evidence="1">
    <location>
        <begin position="1"/>
        <end position="19"/>
    </location>
</feature>
<reference evidence="2 3" key="1">
    <citation type="submission" date="2023-08" db="EMBL/GenBank/DDBJ databases">
        <title>Implementing the SeqCode for naming new Mesorhizobium species isolated from Vachellia karroo root nodules.</title>
        <authorList>
            <person name="Van Lill M."/>
        </authorList>
    </citation>
    <scope>NUCLEOTIDE SEQUENCE [LARGE SCALE GENOMIC DNA]</scope>
    <source>
        <strain evidence="2 3">VK22B</strain>
    </source>
</reference>
<dbReference type="Pfam" id="PF06037">
    <property type="entry name" value="DUF922"/>
    <property type="match status" value="1"/>
</dbReference>
<gene>
    <name evidence="2" type="ORF">RFN29_25275</name>
</gene>
<keyword evidence="1" id="KW-0732">Signal</keyword>
<dbReference type="EMBL" id="JAVIJC010000031">
    <property type="protein sequence ID" value="MDX8494875.1"/>
    <property type="molecule type" value="Genomic_DNA"/>
</dbReference>
<proteinExistence type="predicted"/>
<dbReference type="RefSeq" id="WP_320228662.1">
    <property type="nucleotide sequence ID" value="NZ_JAVIJB010000048.1"/>
</dbReference>
<name>A0ABU4Z6H0_9HYPH</name>
<dbReference type="InterPro" id="IPR010321">
    <property type="entry name" value="DUF922"/>
</dbReference>
<sequence length="200" mass="21532">MKRTVPFLTALLLTTPALADWKPVEKIANYAISGQTVEALYVSIGEKGPVIGKDSAGNERRAIAHTNFKLTWQRDYQPQAGACVLKTARPKLIITYTLPRPAAKLAPAVQARWDAFAAGLAAHEKVHGAGIVDMVDKIVAFSTGLTVADDPGCTKIRAELTQYLDQLSKAQRLASRDFDKVEFGAGGNLQSLIAAFLIGK</sequence>
<dbReference type="Proteomes" id="UP001271249">
    <property type="component" value="Unassembled WGS sequence"/>
</dbReference>
<protein>
    <submittedName>
        <fullName evidence="2">DUF922 domain-containing protein</fullName>
    </submittedName>
</protein>